<accession>A0A9D9EBM8</accession>
<keyword evidence="1" id="KW-0472">Membrane</keyword>
<keyword evidence="1" id="KW-0812">Transmembrane</keyword>
<evidence type="ECO:0000313" key="2">
    <source>
        <dbReference type="EMBL" id="MBO8442314.1"/>
    </source>
</evidence>
<reference evidence="2" key="1">
    <citation type="submission" date="2020-10" db="EMBL/GenBank/DDBJ databases">
        <authorList>
            <person name="Gilroy R."/>
        </authorList>
    </citation>
    <scope>NUCLEOTIDE SEQUENCE</scope>
    <source>
        <strain evidence="2">11167</strain>
    </source>
</reference>
<organism evidence="2 3">
    <name type="scientific">Candidatus Aphodenecus pullistercoris</name>
    <dbReference type="NCBI Taxonomy" id="2840669"/>
    <lineage>
        <taxon>Bacteria</taxon>
        <taxon>Pseudomonadati</taxon>
        <taxon>Spirochaetota</taxon>
        <taxon>Spirochaetia</taxon>
        <taxon>Spirochaetales</taxon>
        <taxon>Candidatus Aphodenecus</taxon>
    </lineage>
</organism>
<protein>
    <submittedName>
        <fullName evidence="2">Uncharacterized protein</fullName>
    </submittedName>
</protein>
<dbReference type="AlphaFoldDB" id="A0A9D9EBM8"/>
<name>A0A9D9EBM8_9SPIR</name>
<dbReference type="EMBL" id="JADIMU010000008">
    <property type="protein sequence ID" value="MBO8442314.1"/>
    <property type="molecule type" value="Genomic_DNA"/>
</dbReference>
<comment type="caution">
    <text evidence="2">The sequence shown here is derived from an EMBL/GenBank/DDBJ whole genome shotgun (WGS) entry which is preliminary data.</text>
</comment>
<keyword evidence="1" id="KW-1133">Transmembrane helix</keyword>
<feature type="transmembrane region" description="Helical" evidence="1">
    <location>
        <begin position="45"/>
        <end position="61"/>
    </location>
</feature>
<proteinExistence type="predicted"/>
<evidence type="ECO:0000256" key="1">
    <source>
        <dbReference type="SAM" id="Phobius"/>
    </source>
</evidence>
<gene>
    <name evidence="2" type="ORF">IAC42_00930</name>
</gene>
<reference evidence="2" key="2">
    <citation type="journal article" date="2021" name="PeerJ">
        <title>Extensive microbial diversity within the chicken gut microbiome revealed by metagenomics and culture.</title>
        <authorList>
            <person name="Gilroy R."/>
            <person name="Ravi A."/>
            <person name="Getino M."/>
            <person name="Pursley I."/>
            <person name="Horton D.L."/>
            <person name="Alikhan N.F."/>
            <person name="Baker D."/>
            <person name="Gharbi K."/>
            <person name="Hall N."/>
            <person name="Watson M."/>
            <person name="Adriaenssens E.M."/>
            <person name="Foster-Nyarko E."/>
            <person name="Jarju S."/>
            <person name="Secka A."/>
            <person name="Antonio M."/>
            <person name="Oren A."/>
            <person name="Chaudhuri R.R."/>
            <person name="La Ragione R."/>
            <person name="Hildebrand F."/>
            <person name="Pallen M.J."/>
        </authorList>
    </citation>
    <scope>NUCLEOTIDE SEQUENCE</scope>
    <source>
        <strain evidence="2">11167</strain>
    </source>
</reference>
<dbReference type="Proteomes" id="UP000823633">
    <property type="component" value="Unassembled WGS sequence"/>
</dbReference>
<evidence type="ECO:0000313" key="3">
    <source>
        <dbReference type="Proteomes" id="UP000823633"/>
    </source>
</evidence>
<sequence>MTSLLIPIAQALIILFLSQRPNMACLIMSVHIALCQLGAAIMPRAAALALATLIALCIIMSRKMRGWASRLSPLTGPVTALSALTLDWRLSLAALALSLIALSRPALRRVSAPLSAALVASLLFSRLYHLEEPAALFLCVLLTAASLILDPYRKEA</sequence>